<dbReference type="InterPro" id="IPR045599">
    <property type="entry name" value="DUF6456"/>
</dbReference>
<evidence type="ECO:0000259" key="1">
    <source>
        <dbReference type="Pfam" id="PF20057"/>
    </source>
</evidence>
<feature type="domain" description="DUF6456" evidence="1">
    <location>
        <begin position="229"/>
        <end position="363"/>
    </location>
</feature>
<accession>A0A0M6XUU4</accession>
<name>A0A0M6XUU4_9RHOB</name>
<proteinExistence type="predicted"/>
<evidence type="ECO:0000313" key="3">
    <source>
        <dbReference type="Proteomes" id="UP000048908"/>
    </source>
</evidence>
<dbReference type="OrthoDB" id="7476630at2"/>
<protein>
    <recommendedName>
        <fullName evidence="1">DUF6456 domain-containing protein</fullName>
    </recommendedName>
</protein>
<dbReference type="STRING" id="282197.SAMN04488517_103374"/>
<keyword evidence="3" id="KW-1185">Reference proteome</keyword>
<sequence>MTARPSSPTAAALPDWVPLSARAYVAHAFEGRPLRDVAEATGCSASTVLRQVRRIEQRRDDPLVDEMIERLARAATKPNDLPDAKDAPQMSALPSRATLIDDDTLNREAKRILRRLCEGDAFLAVGQGMPQAVVLRENGDTPTRTATVSKAVAQAFVLKDWVSCFKAGRITRYRITEAGRAALRRLLSDTLTARVEARGMAEAPSPFLTQHMEMAERVFSDPRGDETLRINLAESPLGGLARKKDRDGKPFLSMDLVIAGERLREDFERAQMGPRVGQNWERFLTAGGRGQMGPGTNCSGPEDARERVSMALRALGPGLADVVLRVCCFLEGMETAEKRMGWAARSGKIVLRIALQRLAGHYDGLHR</sequence>
<dbReference type="AlphaFoldDB" id="A0A0M6XUU4"/>
<gene>
    <name evidence="2" type="ORF">JAN5088_02764</name>
</gene>
<organism evidence="2 3">
    <name type="scientific">Jannaschia rubra</name>
    <dbReference type="NCBI Taxonomy" id="282197"/>
    <lineage>
        <taxon>Bacteria</taxon>
        <taxon>Pseudomonadati</taxon>
        <taxon>Pseudomonadota</taxon>
        <taxon>Alphaproteobacteria</taxon>
        <taxon>Rhodobacterales</taxon>
        <taxon>Roseobacteraceae</taxon>
        <taxon>Jannaschia</taxon>
    </lineage>
</organism>
<dbReference type="Pfam" id="PF20057">
    <property type="entry name" value="DUF6456"/>
    <property type="match status" value="1"/>
</dbReference>
<dbReference type="RefSeq" id="WP_055683388.1">
    <property type="nucleotide sequence ID" value="NZ_CANMUL010000002.1"/>
</dbReference>
<dbReference type="EMBL" id="CXPG01000021">
    <property type="protein sequence ID" value="CTQ33975.1"/>
    <property type="molecule type" value="Genomic_DNA"/>
</dbReference>
<evidence type="ECO:0000313" key="2">
    <source>
        <dbReference type="EMBL" id="CTQ33975.1"/>
    </source>
</evidence>
<reference evidence="2 3" key="1">
    <citation type="submission" date="2015-07" db="EMBL/GenBank/DDBJ databases">
        <authorList>
            <person name="Noorani M."/>
        </authorList>
    </citation>
    <scope>NUCLEOTIDE SEQUENCE [LARGE SCALE GENOMIC DNA]</scope>
    <source>
        <strain evidence="2 3">CECT 5088</strain>
    </source>
</reference>
<dbReference type="Proteomes" id="UP000048908">
    <property type="component" value="Unassembled WGS sequence"/>
</dbReference>